<dbReference type="KEGG" id="mpp:MICPUCDRAFT_59404"/>
<evidence type="ECO:0000313" key="3">
    <source>
        <dbReference type="EMBL" id="EEH55716.1"/>
    </source>
</evidence>
<proteinExistence type="predicted"/>
<dbReference type="Proteomes" id="UP000001876">
    <property type="component" value="Unassembled WGS sequence"/>
</dbReference>
<dbReference type="InterPro" id="IPR048469">
    <property type="entry name" value="YchJ-like_M"/>
</dbReference>
<protein>
    <submittedName>
        <fullName evidence="3">Predicted protein</fullName>
    </submittedName>
</protein>
<dbReference type="Gene3D" id="3.10.450.50">
    <property type="match status" value="1"/>
</dbReference>
<name>C1MVJ8_MICPC</name>
<dbReference type="EMBL" id="GG663741">
    <property type="protein sequence ID" value="EEH55716.1"/>
    <property type="molecule type" value="Genomic_DNA"/>
</dbReference>
<sequence>MAAVRCAFLPATTKGVRCPNANLARARRDATTPRPVVVAPRRGGGDGNDHGGVDDGRRRRRGVGVVARGKKKKGFAELLGGEDEPVVVAKSKSSTELSASERCPCGGGAEGAPYARCCKPFHKNESYPDDCVTLMRSRFSAYAKGEGEYVVKTTHPENPIFRDGAKAESGKVVSSLAEDVRMTCKKVKFYGLEIVTDRAGKNAEEHMVGFKYKCRVVGQKGFKEGAEENHSELSTFRKGAEDGKWLFLDGITGAVE</sequence>
<evidence type="ECO:0000259" key="2">
    <source>
        <dbReference type="Pfam" id="PF17775"/>
    </source>
</evidence>
<feature type="compositionally biased region" description="Basic and acidic residues" evidence="1">
    <location>
        <begin position="43"/>
        <end position="57"/>
    </location>
</feature>
<dbReference type="SUPFAM" id="SSF54427">
    <property type="entry name" value="NTF2-like"/>
    <property type="match status" value="1"/>
</dbReference>
<evidence type="ECO:0000256" key="1">
    <source>
        <dbReference type="SAM" id="MobiDB-lite"/>
    </source>
</evidence>
<feature type="domain" description="YchJ-like middle NTF2-like" evidence="2">
    <location>
        <begin position="131"/>
        <end position="250"/>
    </location>
</feature>
<dbReference type="Pfam" id="PF17775">
    <property type="entry name" value="YchJ_M-like"/>
    <property type="match status" value="1"/>
</dbReference>
<gene>
    <name evidence="3" type="ORF">MICPUCDRAFT_59404</name>
</gene>
<feature type="region of interest" description="Disordered" evidence="1">
    <location>
        <begin position="26"/>
        <end position="63"/>
    </location>
</feature>
<dbReference type="GeneID" id="9685489"/>
<organism evidence="4">
    <name type="scientific">Micromonas pusilla (strain CCMP1545)</name>
    <name type="common">Picoplanktonic green alga</name>
    <dbReference type="NCBI Taxonomy" id="564608"/>
    <lineage>
        <taxon>Eukaryota</taxon>
        <taxon>Viridiplantae</taxon>
        <taxon>Chlorophyta</taxon>
        <taxon>Mamiellophyceae</taxon>
        <taxon>Mamiellales</taxon>
        <taxon>Mamiellaceae</taxon>
        <taxon>Micromonas</taxon>
    </lineage>
</organism>
<reference evidence="3 4" key="1">
    <citation type="journal article" date="2009" name="Science">
        <title>Green evolution and dynamic adaptations revealed by genomes of the marine picoeukaryotes Micromonas.</title>
        <authorList>
            <person name="Worden A.Z."/>
            <person name="Lee J.H."/>
            <person name="Mock T."/>
            <person name="Rouze P."/>
            <person name="Simmons M.P."/>
            <person name="Aerts A.L."/>
            <person name="Allen A.E."/>
            <person name="Cuvelier M.L."/>
            <person name="Derelle E."/>
            <person name="Everett M.V."/>
            <person name="Foulon E."/>
            <person name="Grimwood J."/>
            <person name="Gundlach H."/>
            <person name="Henrissat B."/>
            <person name="Napoli C."/>
            <person name="McDonald S.M."/>
            <person name="Parker M.S."/>
            <person name="Rombauts S."/>
            <person name="Salamov A."/>
            <person name="Von Dassow P."/>
            <person name="Badger J.H."/>
            <person name="Coutinho P.M."/>
            <person name="Demir E."/>
            <person name="Dubchak I."/>
            <person name="Gentemann C."/>
            <person name="Eikrem W."/>
            <person name="Gready J.E."/>
            <person name="John U."/>
            <person name="Lanier W."/>
            <person name="Lindquist E.A."/>
            <person name="Lucas S."/>
            <person name="Mayer K.F."/>
            <person name="Moreau H."/>
            <person name="Not F."/>
            <person name="Otillar R."/>
            <person name="Panaud O."/>
            <person name="Pangilinan J."/>
            <person name="Paulsen I."/>
            <person name="Piegu B."/>
            <person name="Poliakov A."/>
            <person name="Robbens S."/>
            <person name="Schmutz J."/>
            <person name="Toulza E."/>
            <person name="Wyss T."/>
            <person name="Zelensky A."/>
            <person name="Zhou K."/>
            <person name="Armbrust E.V."/>
            <person name="Bhattacharya D."/>
            <person name="Goodenough U.W."/>
            <person name="Van de Peer Y."/>
            <person name="Grigoriev I.V."/>
        </authorList>
    </citation>
    <scope>NUCLEOTIDE SEQUENCE [LARGE SCALE GENOMIC DNA]</scope>
    <source>
        <strain evidence="3 4">CCMP1545</strain>
    </source>
</reference>
<dbReference type="AlphaFoldDB" id="C1MVJ8"/>
<evidence type="ECO:0000313" key="4">
    <source>
        <dbReference type="Proteomes" id="UP000001876"/>
    </source>
</evidence>
<accession>C1MVJ8</accession>
<dbReference type="OMA" id="FKYKCRV"/>
<dbReference type="RefSeq" id="XP_003059764.1">
    <property type="nucleotide sequence ID" value="XM_003059718.1"/>
</dbReference>
<dbReference type="eggNOG" id="ENOG502S4BV">
    <property type="taxonomic scope" value="Eukaryota"/>
</dbReference>
<keyword evidence="4" id="KW-1185">Reference proteome</keyword>
<dbReference type="OrthoDB" id="539593at2759"/>
<dbReference type="InterPro" id="IPR032710">
    <property type="entry name" value="NTF2-like_dom_sf"/>
</dbReference>